<comment type="caution">
    <text evidence="5">The sequence shown here is derived from an EMBL/GenBank/DDBJ whole genome shotgun (WGS) entry which is preliminary data.</text>
</comment>
<evidence type="ECO:0000313" key="5">
    <source>
        <dbReference type="EMBL" id="PWI35372.1"/>
    </source>
</evidence>
<feature type="domain" description="Inorganic pyrophosphatase" evidence="3">
    <location>
        <begin position="56"/>
        <end position="189"/>
    </location>
</feature>
<dbReference type="InterPro" id="IPR041131">
    <property type="entry name" value="MuF_C"/>
</dbReference>
<feature type="domain" description="Phage MuF C-terminal" evidence="2">
    <location>
        <begin position="514"/>
        <end position="613"/>
    </location>
</feature>
<dbReference type="Pfam" id="PF18823">
    <property type="entry name" value="InPase"/>
    <property type="match status" value="1"/>
</dbReference>
<evidence type="ECO:0000259" key="3">
    <source>
        <dbReference type="Pfam" id="PF18823"/>
    </source>
</evidence>
<evidence type="ECO:0000259" key="2">
    <source>
        <dbReference type="Pfam" id="PF18819"/>
    </source>
</evidence>
<feature type="compositionally biased region" description="Low complexity" evidence="1">
    <location>
        <begin position="210"/>
        <end position="221"/>
    </location>
</feature>
<feature type="domain" description="Large polyvalent protein-associated" evidence="4">
    <location>
        <begin position="711"/>
        <end position="902"/>
    </location>
</feature>
<dbReference type="InterPro" id="IPR041595">
    <property type="entry name" value="Inorganic_Pase"/>
</dbReference>
<feature type="region of interest" description="Disordered" evidence="1">
    <location>
        <begin position="191"/>
        <end position="221"/>
    </location>
</feature>
<dbReference type="Pfam" id="PF18819">
    <property type="entry name" value="MuF_C"/>
    <property type="match status" value="1"/>
</dbReference>
<dbReference type="EMBL" id="QFWT01000001">
    <property type="protein sequence ID" value="PWI35372.1"/>
    <property type="molecule type" value="Genomic_DNA"/>
</dbReference>
<name>A0A2U3BF50_9VIBR</name>
<sequence length="1589" mass="178594">MANSIRNLANKFIGKTAALDENLRAKRAANEESAPSEINRQIEAAAQETNVNPTPAQAEAGNYRKGTVDIQGMKVALENPAGSQRSGTDEDGNKWSVDMKHHYGYVKGTNGADGDQVDVFIGPNPDSEKVFIVDQVNPKTGEFDEHKAMIGFSNQDEAAEAYNSNYSKGWKGLGNISETTTSEFREWLKTDKTTQPFSNPDLASDKVDTENTGNETTQTQEPEPKILFSRESITNEKPAKGMTLKSAKLAADQWLKDYKGGAGVKVTVVKTQSEAEAKLGMKFDDSVVHALYKDSTGEVVVVSDNIANPKEMRKKLRHEILVHHGLKAVVGDSEYQNILQRVHRGRNSPHLKELWSHVDKHYGQASPIDQVEEVLALAAETERTKVQQWLDGIKEMITHALRKVGLMKPSDITKAELNNIIKTLTDRTKAVEHWLDPAQNPKPNSSTKLSQAKFSQEQKDAEDYIQRLNKAMNSLKSRVEPVKVMDTPDVLKAVGMPDLPIYIARDIVRKATNGSRDKDHNLDLSVIENLPNLLADPVAIFKPSNEHFARLGSKNILVEATSSDGNKVLVAIHASTGVRDKMVVNRIASVYGKNASGHNAWVRDGLLEYVKSKNPEWLRRQGLQLPKGRSFHQGSNKSVITKDDIVKSPESSPDVTPDGDIKFSQTRKMTIDEALAQDTPKERFTGVLNAISRGMKWAKESKAGGAIRGDIGLGAITLRQLADLAKNKLPQLSQYVDTVHLMLTRRNQLAFDAHDMADAIRKWAARNRKHADEMFDIAHLATVEGVDPEQPFKSAKETIEKRIQHLELVNQGSHKTNEQMNELKELTNMLKDEPRRKKKHAQLKKRFDKLPEEAKHHYRAMRDKYKERHDLYKRLLEEQISSAAVDGRIKKARIADMKSQFELQEVMAPYFPLSRFGDYWISVADGNGERRFMMYESEKQQQEAKKKLESQGYDVFSGYKLDKDPRMEGASLGFVVDLMSKVEEAKLNEVKKAELKDAIYQMYLQALPSRSMRKQFMHRQKVKGWSNDALRALAENMVKGSYQLARLEYADELTRLASETAKTAGNSGDNQASRYSNELMKRHEWVMNPKHSVIAQKITSLGFLYMLGFSPAAAAINTTQNFVVALPMIGSKFGFAAASRELGKATKEFIVAKGSIKDKLTNLDELAAFDHWYDSGLLDATNAHDLAGMAEGQNWKYNPAYEKFSGWMSALFHKAEVFNRETTALAGYRLARKNGMDHNKAVQYAEKMTWDAHFDYTNVNRARYMQSPTMKVATQFKQYSQNMTYYLVRNAYLSMKGMDETERSEARKQLIGTLGVTALLAGTSALPLSLIYGIANGLNAVFGDDDEPYDAETEFKTYLADIFGSDMADKIIYGAGGAGLSPRISLDGMWIRDANRDMEGEDTWAFYAKQAAGPVIGGIFVQGLKSLDKMADGDYYRAIEGMVPKVFKDGMKAYRYADEGALNSRGDAYREAEDFSTLDLGLQAMGMTPDELSKQYQLNNARKQYEQHVLDRRSNLMKAYYLAWKQRDTGLMLETQKAISKFNRKYPKLALTSKKIKQSIRTRQRYSQRSSSGVNLNKNLRNFESSVVW</sequence>
<evidence type="ECO:0000313" key="6">
    <source>
        <dbReference type="Proteomes" id="UP000245362"/>
    </source>
</evidence>
<accession>A0A2U3BF50</accession>
<dbReference type="NCBIfam" id="NF032893">
    <property type="entry name" value="tail-700"/>
    <property type="match status" value="1"/>
</dbReference>
<proteinExistence type="predicted"/>
<protein>
    <recommendedName>
        <fullName evidence="7">Inorganic pyrophosphatase domain-containing protein</fullName>
    </recommendedName>
</protein>
<keyword evidence="6" id="KW-1185">Reference proteome</keyword>
<evidence type="ECO:0000256" key="1">
    <source>
        <dbReference type="SAM" id="MobiDB-lite"/>
    </source>
</evidence>
<dbReference type="OrthoDB" id="9814088at2"/>
<evidence type="ECO:0000259" key="4">
    <source>
        <dbReference type="Pfam" id="PF18858"/>
    </source>
</evidence>
<feature type="region of interest" description="Disordered" evidence="1">
    <location>
        <begin position="628"/>
        <end position="660"/>
    </location>
</feature>
<dbReference type="InterPro" id="IPR041639">
    <property type="entry name" value="LPD39"/>
</dbReference>
<organism evidence="5 6">
    <name type="scientific">Vibrio albus</name>
    <dbReference type="NCBI Taxonomy" id="2200953"/>
    <lineage>
        <taxon>Bacteria</taxon>
        <taxon>Pseudomonadati</taxon>
        <taxon>Pseudomonadota</taxon>
        <taxon>Gammaproteobacteria</taxon>
        <taxon>Vibrionales</taxon>
        <taxon>Vibrionaceae</taxon>
        <taxon>Vibrio</taxon>
    </lineage>
</organism>
<dbReference type="Pfam" id="PF18858">
    <property type="entry name" value="LPD39"/>
    <property type="match status" value="1"/>
</dbReference>
<dbReference type="Proteomes" id="UP000245362">
    <property type="component" value="Unassembled WGS sequence"/>
</dbReference>
<reference evidence="5 6" key="1">
    <citation type="submission" date="2018-05" db="EMBL/GenBank/DDBJ databases">
        <title>Vibrio limimaris sp. nov., isolated from marine sediment.</title>
        <authorList>
            <person name="Li C.-M."/>
        </authorList>
    </citation>
    <scope>NUCLEOTIDE SEQUENCE [LARGE SCALE GENOMIC DNA]</scope>
    <source>
        <strain evidence="5 6">E4404</strain>
    </source>
</reference>
<evidence type="ECO:0008006" key="7">
    <source>
        <dbReference type="Google" id="ProtNLM"/>
    </source>
</evidence>
<gene>
    <name evidence="5" type="ORF">DI392_00655</name>
</gene>